<keyword evidence="1" id="KW-1133">Transmembrane helix</keyword>
<name>A0AAV0Y8S5_9HEMI</name>
<organism evidence="3 4">
    <name type="scientific">Macrosiphum euphorbiae</name>
    <name type="common">potato aphid</name>
    <dbReference type="NCBI Taxonomy" id="13131"/>
    <lineage>
        <taxon>Eukaryota</taxon>
        <taxon>Metazoa</taxon>
        <taxon>Ecdysozoa</taxon>
        <taxon>Arthropoda</taxon>
        <taxon>Hexapoda</taxon>
        <taxon>Insecta</taxon>
        <taxon>Pterygota</taxon>
        <taxon>Neoptera</taxon>
        <taxon>Paraneoptera</taxon>
        <taxon>Hemiptera</taxon>
        <taxon>Sternorrhyncha</taxon>
        <taxon>Aphidomorpha</taxon>
        <taxon>Aphidoidea</taxon>
        <taxon>Aphididae</taxon>
        <taxon>Macrosiphini</taxon>
        <taxon>Macrosiphum</taxon>
    </lineage>
</organism>
<dbReference type="AlphaFoldDB" id="A0AAV0Y8S5"/>
<dbReference type="PANTHER" id="PTHR34153">
    <property type="entry name" value="SI:CH211-262H13.3-RELATED-RELATED"/>
    <property type="match status" value="1"/>
</dbReference>
<gene>
    <name evidence="3" type="ORF">MEUPH1_LOCUS30507</name>
</gene>
<keyword evidence="4" id="KW-1185">Reference proteome</keyword>
<evidence type="ECO:0000313" key="3">
    <source>
        <dbReference type="EMBL" id="CAI6377213.1"/>
    </source>
</evidence>
<evidence type="ECO:0000259" key="2">
    <source>
        <dbReference type="Pfam" id="PF16064"/>
    </source>
</evidence>
<evidence type="ECO:0000256" key="1">
    <source>
        <dbReference type="SAM" id="Phobius"/>
    </source>
</evidence>
<dbReference type="Proteomes" id="UP001160148">
    <property type="component" value="Unassembled WGS sequence"/>
</dbReference>
<dbReference type="PANTHER" id="PTHR34153:SF2">
    <property type="entry name" value="SI:CH211-262H13.3-RELATED"/>
    <property type="match status" value="1"/>
</dbReference>
<protein>
    <recommendedName>
        <fullName evidence="2">DUF4806 domain-containing protein</fullName>
    </recommendedName>
</protein>
<reference evidence="3 4" key="1">
    <citation type="submission" date="2023-01" db="EMBL/GenBank/DDBJ databases">
        <authorList>
            <person name="Whitehead M."/>
        </authorList>
    </citation>
    <scope>NUCLEOTIDE SEQUENCE [LARGE SCALE GENOMIC DNA]</scope>
</reference>
<keyword evidence="1" id="KW-0812">Transmembrane</keyword>
<keyword evidence="1" id="KW-0472">Membrane</keyword>
<sequence length="292" mass="34256">MINSDNDDAEGTSFFNRKLKFKTDNSKERRNNMENIRYISPRNSPDFSNNEVPFDLEKSTGRKSFSLCEDHDAIDDKEFKKQIIRHVMYFKVELKHITNTLTNNHYELLERVQSIEKFLEDKPTKFYEQTNVDINCMSDCSIPIDNLVDLNTLEDKTLGDQEFKKALINELSHVGGKNVKTAVKRIMSKLFTNCFLAEYSFTGKKGKKKFCDLFIFPIILIIIMFGIDKTDKFIQCIHNNNSIWEMGSREYSDKHLKLKSWMNIGSSMYLDWNELEKNAKDERGKEITHTYS</sequence>
<proteinExistence type="predicted"/>
<comment type="caution">
    <text evidence="3">The sequence shown here is derived from an EMBL/GenBank/DDBJ whole genome shotgun (WGS) entry which is preliminary data.</text>
</comment>
<feature type="domain" description="DUF4806" evidence="2">
    <location>
        <begin position="140"/>
        <end position="216"/>
    </location>
</feature>
<dbReference type="Pfam" id="PF16064">
    <property type="entry name" value="DUF4806"/>
    <property type="match status" value="1"/>
</dbReference>
<dbReference type="EMBL" id="CARXXK010001670">
    <property type="protein sequence ID" value="CAI6377213.1"/>
    <property type="molecule type" value="Genomic_DNA"/>
</dbReference>
<dbReference type="InterPro" id="IPR032071">
    <property type="entry name" value="DUF4806"/>
</dbReference>
<feature type="transmembrane region" description="Helical" evidence="1">
    <location>
        <begin position="210"/>
        <end position="227"/>
    </location>
</feature>
<accession>A0AAV0Y8S5</accession>
<evidence type="ECO:0000313" key="4">
    <source>
        <dbReference type="Proteomes" id="UP001160148"/>
    </source>
</evidence>